<evidence type="ECO:0000256" key="3">
    <source>
        <dbReference type="ARBA" id="ARBA00013194"/>
    </source>
</evidence>
<evidence type="ECO:0000256" key="4">
    <source>
        <dbReference type="ARBA" id="ARBA00023110"/>
    </source>
</evidence>
<dbReference type="Pfam" id="PF13145">
    <property type="entry name" value="Rotamase_2"/>
    <property type="match status" value="1"/>
</dbReference>
<keyword evidence="4" id="KW-0697">Rotamase</keyword>
<dbReference type="GO" id="GO:0016853">
    <property type="term" value="F:isomerase activity"/>
    <property type="evidence" value="ECO:0007669"/>
    <property type="project" value="UniProtKB-KW"/>
</dbReference>
<evidence type="ECO:0000256" key="2">
    <source>
        <dbReference type="ARBA" id="ARBA00007656"/>
    </source>
</evidence>
<accession>A0ABV1REH4</accession>
<dbReference type="InterPro" id="IPR050245">
    <property type="entry name" value="PrsA_foldase"/>
</dbReference>
<dbReference type="InterPro" id="IPR046357">
    <property type="entry name" value="PPIase_dom_sf"/>
</dbReference>
<reference evidence="6 7" key="1">
    <citation type="submission" date="2024-06" db="EMBL/GenBank/DDBJ databases">
        <authorList>
            <person name="Chen R.Y."/>
        </authorList>
    </citation>
    <scope>NUCLEOTIDE SEQUENCE [LARGE SCALE GENOMIC DNA]</scope>
    <source>
        <strain evidence="6 7">D2</strain>
    </source>
</reference>
<dbReference type="PANTHER" id="PTHR47245:SF2">
    <property type="entry name" value="PEPTIDYL-PROLYL CIS-TRANS ISOMERASE HP_0175-RELATED"/>
    <property type="match status" value="1"/>
</dbReference>
<evidence type="ECO:0000313" key="6">
    <source>
        <dbReference type="EMBL" id="MER2491320.1"/>
    </source>
</evidence>
<keyword evidence="6" id="KW-0413">Isomerase</keyword>
<dbReference type="Proteomes" id="UP001467690">
    <property type="component" value="Unassembled WGS sequence"/>
</dbReference>
<dbReference type="EMBL" id="JBELOE010000106">
    <property type="protein sequence ID" value="MER2491320.1"/>
    <property type="molecule type" value="Genomic_DNA"/>
</dbReference>
<protein>
    <recommendedName>
        <fullName evidence="3">peptidylprolyl isomerase</fullName>
        <ecNumber evidence="3">5.2.1.8</ecNumber>
    </recommendedName>
</protein>
<comment type="catalytic activity">
    <reaction evidence="1">
        <text>[protein]-peptidylproline (omega=180) = [protein]-peptidylproline (omega=0)</text>
        <dbReference type="Rhea" id="RHEA:16237"/>
        <dbReference type="Rhea" id="RHEA-COMP:10747"/>
        <dbReference type="Rhea" id="RHEA-COMP:10748"/>
        <dbReference type="ChEBI" id="CHEBI:83833"/>
        <dbReference type="ChEBI" id="CHEBI:83834"/>
        <dbReference type="EC" id="5.2.1.8"/>
    </reaction>
</comment>
<comment type="caution">
    <text evidence="6">The sequence shown here is derived from an EMBL/GenBank/DDBJ whole genome shotgun (WGS) entry which is preliminary data.</text>
</comment>
<evidence type="ECO:0000259" key="5">
    <source>
        <dbReference type="Pfam" id="PF13145"/>
    </source>
</evidence>
<organism evidence="6 7">
    <name type="scientific">Catenovulum sediminis</name>
    <dbReference type="NCBI Taxonomy" id="1740262"/>
    <lineage>
        <taxon>Bacteria</taxon>
        <taxon>Pseudomonadati</taxon>
        <taxon>Pseudomonadota</taxon>
        <taxon>Gammaproteobacteria</taxon>
        <taxon>Alteromonadales</taxon>
        <taxon>Alteromonadaceae</taxon>
        <taxon>Catenovulum</taxon>
    </lineage>
</organism>
<keyword evidence="7" id="KW-1185">Reference proteome</keyword>
<dbReference type="EC" id="5.2.1.8" evidence="3"/>
<proteinExistence type="inferred from homology"/>
<evidence type="ECO:0000256" key="1">
    <source>
        <dbReference type="ARBA" id="ARBA00000971"/>
    </source>
</evidence>
<gene>
    <name evidence="6" type="ORF">ABS311_05430</name>
</gene>
<dbReference type="InterPro" id="IPR027304">
    <property type="entry name" value="Trigger_fact/SurA_dom_sf"/>
</dbReference>
<dbReference type="RefSeq" id="WP_143873602.1">
    <property type="nucleotide sequence ID" value="NZ_CP041661.1"/>
</dbReference>
<sequence length="283" mass="32033">MSCPTVSRLLATCLACVLILSCQKQKVEDKQVDPAIAEINGKPILQSQLDFELERTLSNVPDIFVDQRVQKRVLDSMILSHLMADIQSQQMDADEMSQLDKEVAAYKQKKLVERYIRQHVEAQPVTKQQVKDYYQKHQQEFGQKEIKFWRRIRVENVTQHPHAQAIAARLSALDSIDDLVNTNIEGLAAVVSEGTNDQDNLQAQFQHLLAGIAAGEISDLQIDGQAMYRIAVTKAYIQPAKPLDQVQRDIQKRLSQQAWKQAIKAHGEKLRAQAEIKINAVDS</sequence>
<feature type="domain" description="PpiC" evidence="5">
    <location>
        <begin position="125"/>
        <end position="246"/>
    </location>
</feature>
<dbReference type="InterPro" id="IPR000297">
    <property type="entry name" value="PPIase_PpiC"/>
</dbReference>
<evidence type="ECO:0000313" key="7">
    <source>
        <dbReference type="Proteomes" id="UP001467690"/>
    </source>
</evidence>
<dbReference type="Gene3D" id="1.10.4030.10">
    <property type="entry name" value="Porin chaperone SurA, peptide-binding domain"/>
    <property type="match status" value="1"/>
</dbReference>
<dbReference type="PANTHER" id="PTHR47245">
    <property type="entry name" value="PEPTIDYLPROLYL ISOMERASE"/>
    <property type="match status" value="1"/>
</dbReference>
<dbReference type="SUPFAM" id="SSF109998">
    <property type="entry name" value="Triger factor/SurA peptide-binding domain-like"/>
    <property type="match status" value="1"/>
</dbReference>
<comment type="similarity">
    <text evidence="2">Belongs to the PpiC/parvulin rotamase family.</text>
</comment>
<name>A0ABV1REH4_9ALTE</name>
<dbReference type="Gene3D" id="3.10.50.40">
    <property type="match status" value="1"/>
</dbReference>